<gene>
    <name evidence="1" type="ORF">R5W23_004493</name>
</gene>
<evidence type="ECO:0000313" key="2">
    <source>
        <dbReference type="Proteomes" id="UP001272242"/>
    </source>
</evidence>
<comment type="caution">
    <text evidence="1">The sequence shown here is derived from an EMBL/GenBank/DDBJ whole genome shotgun (WGS) entry which is preliminary data.</text>
</comment>
<keyword evidence="2" id="KW-1185">Reference proteome</keyword>
<accession>A0ABU5F8F2</accession>
<dbReference type="EMBL" id="JAXBLV010000228">
    <property type="protein sequence ID" value="MDY3563010.1"/>
    <property type="molecule type" value="Genomic_DNA"/>
</dbReference>
<evidence type="ECO:0008006" key="3">
    <source>
        <dbReference type="Google" id="ProtNLM"/>
    </source>
</evidence>
<dbReference type="Proteomes" id="UP001272242">
    <property type="component" value="Unassembled WGS sequence"/>
</dbReference>
<dbReference type="RefSeq" id="WP_320689272.1">
    <property type="nucleotide sequence ID" value="NZ_JAXBLV010000228.1"/>
</dbReference>
<sequence length="171" mass="19244">MDDLSRFCCRNADCPDYGKRGHGNLTVPARYGPNSTRVRRCSTCQVRFSERKGTPRYGTRLSAQTVTSVLAQVAEGAGTRKTARLVGVHRDTVTRYIRQAGQHAPQLHDELVALSPRTNELQRDEEWSFVARQRRTVPRRTGAAGIAGTMWPWTPIHGCRNYCQRCVCIPT</sequence>
<name>A0ABU5F8F2_9BACT</name>
<evidence type="ECO:0000313" key="1">
    <source>
        <dbReference type="EMBL" id="MDY3563010.1"/>
    </source>
</evidence>
<reference evidence="2" key="1">
    <citation type="journal article" date="2023" name="Mar. Drugs">
        <title>Gemmata algarum, a Novel Planctomycete Isolated from an Algal Mat, Displays Antimicrobial Activity.</title>
        <authorList>
            <person name="Kumar G."/>
            <person name="Kallscheuer N."/>
            <person name="Kashif M."/>
            <person name="Ahamad S."/>
            <person name="Jagadeeshwari U."/>
            <person name="Pannikurungottu S."/>
            <person name="Haufschild T."/>
            <person name="Kabuu M."/>
            <person name="Sasikala C."/>
            <person name="Jogler C."/>
            <person name="Ramana C."/>
        </authorList>
    </citation>
    <scope>NUCLEOTIDE SEQUENCE [LARGE SCALE GENOMIC DNA]</scope>
    <source>
        <strain evidence="2">JC673</strain>
    </source>
</reference>
<protein>
    <recommendedName>
        <fullName evidence="3">IS1 family transposase</fullName>
    </recommendedName>
</protein>
<organism evidence="1 2">
    <name type="scientific">Gemmata algarum</name>
    <dbReference type="NCBI Taxonomy" id="2975278"/>
    <lineage>
        <taxon>Bacteria</taxon>
        <taxon>Pseudomonadati</taxon>
        <taxon>Planctomycetota</taxon>
        <taxon>Planctomycetia</taxon>
        <taxon>Gemmatales</taxon>
        <taxon>Gemmataceae</taxon>
        <taxon>Gemmata</taxon>
    </lineage>
</organism>
<proteinExistence type="predicted"/>